<name>W1XAC7_9ZZZZ</name>
<dbReference type="InterPro" id="IPR010230">
    <property type="entry name" value="FeS-cluster_ATPase_SufC"/>
</dbReference>
<dbReference type="PANTHER" id="PTHR43204:SF1">
    <property type="entry name" value="ABC TRANSPORTER I FAMILY MEMBER 6, CHLOROPLASTIC"/>
    <property type="match status" value="1"/>
</dbReference>
<organism evidence="4">
    <name type="scientific">human gut metagenome</name>
    <dbReference type="NCBI Taxonomy" id="408170"/>
    <lineage>
        <taxon>unclassified sequences</taxon>
        <taxon>metagenomes</taxon>
        <taxon>organismal metagenomes</taxon>
    </lineage>
</organism>
<accession>W1XAC7</accession>
<proteinExistence type="predicted"/>
<feature type="domain" description="ABC transporter" evidence="3">
    <location>
        <begin position="20"/>
        <end position="76"/>
    </location>
</feature>
<protein>
    <submittedName>
        <fullName evidence="4">FeS assembly ATPase SufC</fullName>
    </submittedName>
</protein>
<dbReference type="InterPro" id="IPR027417">
    <property type="entry name" value="P-loop_NTPase"/>
</dbReference>
<reference evidence="4" key="1">
    <citation type="submission" date="2013-12" db="EMBL/GenBank/DDBJ databases">
        <title>A Varibaculum cambriense genome reconstructed from a premature infant gut community with otherwise low bacterial novelty that shifts toward anaerobic metabolism during the third week of life.</title>
        <authorList>
            <person name="Brown C.T."/>
            <person name="Sharon I."/>
            <person name="Thomas B.C."/>
            <person name="Castelle C.J."/>
            <person name="Morowitz M.J."/>
            <person name="Banfield J.F."/>
        </authorList>
    </citation>
    <scope>NUCLEOTIDE SEQUENCE</scope>
</reference>
<evidence type="ECO:0000313" key="4">
    <source>
        <dbReference type="EMBL" id="ETJ27228.1"/>
    </source>
</evidence>
<dbReference type="InterPro" id="IPR003439">
    <property type="entry name" value="ABC_transporter-like_ATP-bd"/>
</dbReference>
<sequence length="83" mass="8777">MAELLQIKDLKVSVEEKQILKGIDLTINKGEIHVVMGTNGAGKSTLANAIMGNSTYTVDSGSIIFDGKDITEDAVNDRAKAGI</sequence>
<evidence type="ECO:0000256" key="2">
    <source>
        <dbReference type="ARBA" id="ARBA00022840"/>
    </source>
</evidence>
<evidence type="ECO:0000256" key="1">
    <source>
        <dbReference type="ARBA" id="ARBA00022741"/>
    </source>
</evidence>
<comment type="caution">
    <text evidence="4">The sequence shown here is derived from an EMBL/GenBank/DDBJ whole genome shotgun (WGS) entry which is preliminary data.</text>
</comment>
<dbReference type="PANTHER" id="PTHR43204">
    <property type="entry name" value="ABC TRANSPORTER I FAMILY MEMBER 6, CHLOROPLASTIC"/>
    <property type="match status" value="1"/>
</dbReference>
<dbReference type="SUPFAM" id="SSF52540">
    <property type="entry name" value="P-loop containing nucleoside triphosphate hydrolases"/>
    <property type="match status" value="1"/>
</dbReference>
<evidence type="ECO:0000259" key="3">
    <source>
        <dbReference type="Pfam" id="PF00005"/>
    </source>
</evidence>
<dbReference type="EMBL" id="AZMM01017049">
    <property type="protein sequence ID" value="ETJ27228.1"/>
    <property type="molecule type" value="Genomic_DNA"/>
</dbReference>
<feature type="non-terminal residue" evidence="4">
    <location>
        <position position="83"/>
    </location>
</feature>
<dbReference type="Gene3D" id="3.40.50.300">
    <property type="entry name" value="P-loop containing nucleotide triphosphate hydrolases"/>
    <property type="match status" value="1"/>
</dbReference>
<gene>
    <name evidence="4" type="ORF">Q604_UNBC17049G0001</name>
</gene>
<dbReference type="GO" id="GO:0005524">
    <property type="term" value="F:ATP binding"/>
    <property type="evidence" value="ECO:0007669"/>
    <property type="project" value="UniProtKB-KW"/>
</dbReference>
<dbReference type="GO" id="GO:0016887">
    <property type="term" value="F:ATP hydrolysis activity"/>
    <property type="evidence" value="ECO:0007669"/>
    <property type="project" value="InterPro"/>
</dbReference>
<dbReference type="AlphaFoldDB" id="W1XAC7"/>
<keyword evidence="1" id="KW-0547">Nucleotide-binding</keyword>
<dbReference type="Pfam" id="PF00005">
    <property type="entry name" value="ABC_tran"/>
    <property type="match status" value="1"/>
</dbReference>
<keyword evidence="2" id="KW-0067">ATP-binding</keyword>